<proteinExistence type="predicted"/>
<keyword evidence="1" id="KW-0677">Repeat</keyword>
<dbReference type="SMART" id="SM00671">
    <property type="entry name" value="SEL1"/>
    <property type="match status" value="2"/>
</dbReference>
<keyword evidence="3" id="KW-1185">Reference proteome</keyword>
<comment type="caution">
    <text evidence="2">The sequence shown here is derived from an EMBL/GenBank/DDBJ whole genome shotgun (WGS) entry which is preliminary data.</text>
</comment>
<evidence type="ECO:0000313" key="3">
    <source>
        <dbReference type="Proteomes" id="UP001155483"/>
    </source>
</evidence>
<protein>
    <submittedName>
        <fullName evidence="2">Sel1 repeat family protein</fullName>
    </submittedName>
</protein>
<reference evidence="2" key="1">
    <citation type="submission" date="2022-09" db="EMBL/GenBank/DDBJ databases">
        <authorList>
            <person name="Yuan C."/>
            <person name="Ke Z."/>
        </authorList>
    </citation>
    <scope>NUCLEOTIDE SEQUENCE</scope>
    <source>
        <strain evidence="2">LB-8</strain>
    </source>
</reference>
<dbReference type="Gene3D" id="1.25.40.10">
    <property type="entry name" value="Tetratricopeptide repeat domain"/>
    <property type="match status" value="1"/>
</dbReference>
<evidence type="ECO:0000313" key="2">
    <source>
        <dbReference type="EMBL" id="MCU7551146.1"/>
    </source>
</evidence>
<accession>A0A9X2XYF7</accession>
<dbReference type="InterPro" id="IPR011990">
    <property type="entry name" value="TPR-like_helical_dom_sf"/>
</dbReference>
<dbReference type="InterPro" id="IPR006597">
    <property type="entry name" value="Sel1-like"/>
</dbReference>
<dbReference type="RefSeq" id="WP_279298585.1">
    <property type="nucleotide sequence ID" value="NZ_JAOTIF010000018.1"/>
</dbReference>
<sequence length="143" mass="17053">MKGEKFYLKAKMLHERMYEYPNYVDENNRKEMYNQYFDLIKKAAYLGHPEAQYDLGQQYENMNYLNIQNPKYNPKKCIYWYTKACMQNHAEACNNLASFYETGNGCKKNLKKALALYKKSADLGYSIGKKNYKIMLRQMQTNP</sequence>
<dbReference type="SUPFAM" id="SSF81901">
    <property type="entry name" value="HCP-like"/>
    <property type="match status" value="1"/>
</dbReference>
<dbReference type="Pfam" id="PF08238">
    <property type="entry name" value="Sel1"/>
    <property type="match status" value="2"/>
</dbReference>
<reference evidence="2" key="2">
    <citation type="submission" date="2023-04" db="EMBL/GenBank/DDBJ databases">
        <title>Paracnuella aquatica gen. nov., sp. nov., a member of the family Chitinophagaceae isolated from a hot spring.</title>
        <authorList>
            <person name="Wang C."/>
        </authorList>
    </citation>
    <scope>NUCLEOTIDE SEQUENCE</scope>
    <source>
        <strain evidence="2">LB-8</strain>
    </source>
</reference>
<organism evidence="2 3">
    <name type="scientific">Paraflavisolibacter caeni</name>
    <dbReference type="NCBI Taxonomy" id="2982496"/>
    <lineage>
        <taxon>Bacteria</taxon>
        <taxon>Pseudomonadati</taxon>
        <taxon>Bacteroidota</taxon>
        <taxon>Chitinophagia</taxon>
        <taxon>Chitinophagales</taxon>
        <taxon>Chitinophagaceae</taxon>
        <taxon>Paraflavisolibacter</taxon>
    </lineage>
</organism>
<dbReference type="InterPro" id="IPR051726">
    <property type="entry name" value="Chitin_Synth_Reg"/>
</dbReference>
<name>A0A9X2XYF7_9BACT</name>
<dbReference type="Proteomes" id="UP001155483">
    <property type="component" value="Unassembled WGS sequence"/>
</dbReference>
<gene>
    <name evidence="2" type="ORF">OCK74_18645</name>
</gene>
<dbReference type="PANTHER" id="PTHR46430">
    <property type="entry name" value="PROTEIN SKT5-RELATED"/>
    <property type="match status" value="1"/>
</dbReference>
<dbReference type="EMBL" id="JAOTIF010000018">
    <property type="protein sequence ID" value="MCU7551146.1"/>
    <property type="molecule type" value="Genomic_DNA"/>
</dbReference>
<evidence type="ECO:0000256" key="1">
    <source>
        <dbReference type="ARBA" id="ARBA00022737"/>
    </source>
</evidence>
<dbReference type="AlphaFoldDB" id="A0A9X2XYF7"/>